<dbReference type="Pfam" id="PF24626">
    <property type="entry name" value="SH3_Tf2-1"/>
    <property type="match status" value="1"/>
</dbReference>
<feature type="domain" description="Integrase catalytic" evidence="8">
    <location>
        <begin position="620"/>
        <end position="799"/>
    </location>
</feature>
<dbReference type="SUPFAM" id="SSF56672">
    <property type="entry name" value="DNA/RNA polymerases"/>
    <property type="match status" value="1"/>
</dbReference>
<accession>A0A5B6VW64</accession>
<dbReference type="InterPro" id="IPR050951">
    <property type="entry name" value="Retrovirus_Pol_polyprotein"/>
</dbReference>
<keyword evidence="5" id="KW-0255">Endonuclease</keyword>
<evidence type="ECO:0000256" key="2">
    <source>
        <dbReference type="ARBA" id="ARBA00022679"/>
    </source>
</evidence>
<evidence type="ECO:0000256" key="7">
    <source>
        <dbReference type="ARBA" id="ARBA00022918"/>
    </source>
</evidence>
<dbReference type="OrthoDB" id="1738613at2759"/>
<name>A0A5B6VW64_9ROSI</name>
<proteinExistence type="predicted"/>
<dbReference type="EMBL" id="SMMG02000005">
    <property type="protein sequence ID" value="KAA3473077.1"/>
    <property type="molecule type" value="Genomic_DNA"/>
</dbReference>
<dbReference type="AlphaFoldDB" id="A0A5B6VW64"/>
<dbReference type="GO" id="GO:0003676">
    <property type="term" value="F:nucleic acid binding"/>
    <property type="evidence" value="ECO:0007669"/>
    <property type="project" value="InterPro"/>
</dbReference>
<dbReference type="Gene3D" id="2.40.70.10">
    <property type="entry name" value="Acid Proteases"/>
    <property type="match status" value="1"/>
</dbReference>
<dbReference type="GO" id="GO:0003964">
    <property type="term" value="F:RNA-directed DNA polymerase activity"/>
    <property type="evidence" value="ECO:0007669"/>
    <property type="project" value="UniProtKB-KW"/>
</dbReference>
<evidence type="ECO:0000256" key="1">
    <source>
        <dbReference type="ARBA" id="ARBA00012493"/>
    </source>
</evidence>
<dbReference type="Gene3D" id="3.30.420.10">
    <property type="entry name" value="Ribonuclease H-like superfamily/Ribonuclease H"/>
    <property type="match status" value="1"/>
</dbReference>
<sequence>MTVTEYKREFVRLSKCVSTEAIMCKRFKDGLNEDISLYVGVLELKEFVVLVDRTYKAEELAKEKRRAEIESRDSRKRQLMLATLGQVDWNVHSVADVTQEKTTRAGGRTSAKTYAIRALKEASTSDVITGTFSLFDTPVIALIDPGSTFSYICMKLASIMNMLVESTEIVIRVSNPLGKYVLVDRVCKGCLLMIKGYCFPANLMLLSFDEFDIIFGMVWLATHDVIVNCGRKFIELKCESGDFIHVESDEKNRLLVVISSLLTQKYLRKGYEAYLAFVMNAKETVLRIESVPIVCGYLEVFPEELSGLPSVRETEFEIELTLGTAPISITPYRMAPTELKELKAQLPKLMDKVKSQGFRCAKNNIPDKNEHTEHLRMVLQILRDEQLYAKFSKSEFWLREVRFWGHIVSGDGIQVDSSKISAIVDWKPPRNVTKVRSFLGLASYYGLFVKGFSMIATPMKRLKALLTEAPVLVQPEPGKEFVVYSDASLNGLGCVLIQEGKVIAYASRQLKPREKNYPTHDLELAAIVFALKIWRHHLYREKCRVFTDHKSLKYLMTQKELNLRQRRWLELIKDYELVIDYHPGKANMVADALSRKYLFVMRAMNTWMALLDDGSTLAELGARPLFLQEICEAQKDNNDFTKMNNDLRKNDLPLSPRKKDVVWVVVDRLTKSTHFLPVRVDYPLNKLADSYMLEIVRLYGVPLSIISDRDPRFTSQFWKKLQEALGTNLSFSTTFHPQTDGQSERIIQILEDMLRCCVLEFQVSNALILDRTQRESDSRGRLGQRNRGEGPVAYHLALPPELEKIHDVFHVSMLRRYRSDPSHVIVPTEVEIQPDMTYGEKLIKILEREVRQLRNKSIALVKVLWQRYRVEEVTWEPEEFMRNQCPNLFTGKIFGNENP</sequence>
<dbReference type="Pfam" id="PF17917">
    <property type="entry name" value="RT_RNaseH"/>
    <property type="match status" value="1"/>
</dbReference>
<dbReference type="FunFam" id="3.10.20.370:FF:000001">
    <property type="entry name" value="Retrovirus-related Pol polyprotein from transposon 17.6-like protein"/>
    <property type="match status" value="1"/>
</dbReference>
<dbReference type="InterPro" id="IPR043128">
    <property type="entry name" value="Rev_trsase/Diguanyl_cyclase"/>
</dbReference>
<reference evidence="10" key="1">
    <citation type="journal article" date="2019" name="Plant Biotechnol. J.">
        <title>Genome sequencing of the Australian wild diploid species Gossypium australe highlights disease resistance and delayed gland morphogenesis.</title>
        <authorList>
            <person name="Cai Y."/>
            <person name="Cai X."/>
            <person name="Wang Q."/>
            <person name="Wang P."/>
            <person name="Zhang Y."/>
            <person name="Cai C."/>
            <person name="Xu Y."/>
            <person name="Wang K."/>
            <person name="Zhou Z."/>
            <person name="Wang C."/>
            <person name="Geng S."/>
            <person name="Li B."/>
            <person name="Dong Q."/>
            <person name="Hou Y."/>
            <person name="Wang H."/>
            <person name="Ai P."/>
            <person name="Liu Z."/>
            <person name="Yi F."/>
            <person name="Sun M."/>
            <person name="An G."/>
            <person name="Cheng J."/>
            <person name="Zhang Y."/>
            <person name="Shi Q."/>
            <person name="Xie Y."/>
            <person name="Shi X."/>
            <person name="Chang Y."/>
            <person name="Huang F."/>
            <person name="Chen Y."/>
            <person name="Hong S."/>
            <person name="Mi L."/>
            <person name="Sun Q."/>
            <person name="Zhang L."/>
            <person name="Zhou B."/>
            <person name="Peng R."/>
            <person name="Zhang X."/>
            <person name="Liu F."/>
        </authorList>
    </citation>
    <scope>NUCLEOTIDE SEQUENCE [LARGE SCALE GENOMIC DNA]</scope>
    <source>
        <strain evidence="10">cv. PA1801</strain>
    </source>
</reference>
<dbReference type="CDD" id="cd09274">
    <property type="entry name" value="RNase_HI_RT_Ty3"/>
    <property type="match status" value="1"/>
</dbReference>
<keyword evidence="7" id="KW-0695">RNA-directed DNA polymerase</keyword>
<keyword evidence="2" id="KW-0808">Transferase</keyword>
<dbReference type="InterPro" id="IPR056924">
    <property type="entry name" value="SH3_Tf2-1"/>
</dbReference>
<protein>
    <recommendedName>
        <fullName evidence="1">RNA-directed DNA polymerase</fullName>
        <ecNumber evidence="1">2.7.7.49</ecNumber>
    </recommendedName>
</protein>
<dbReference type="PANTHER" id="PTHR37984:SF5">
    <property type="entry name" value="PROTEIN NYNRIN-LIKE"/>
    <property type="match status" value="1"/>
</dbReference>
<evidence type="ECO:0000259" key="8">
    <source>
        <dbReference type="PROSITE" id="PS50994"/>
    </source>
</evidence>
<dbReference type="Gene3D" id="3.10.20.370">
    <property type="match status" value="1"/>
</dbReference>
<dbReference type="InterPro" id="IPR036397">
    <property type="entry name" value="RNaseH_sf"/>
</dbReference>
<evidence type="ECO:0000313" key="9">
    <source>
        <dbReference type="EMBL" id="KAA3473077.1"/>
    </source>
</evidence>
<evidence type="ECO:0000256" key="4">
    <source>
        <dbReference type="ARBA" id="ARBA00022722"/>
    </source>
</evidence>
<evidence type="ECO:0000256" key="6">
    <source>
        <dbReference type="ARBA" id="ARBA00022801"/>
    </source>
</evidence>
<keyword evidence="10" id="KW-1185">Reference proteome</keyword>
<dbReference type="InterPro" id="IPR012337">
    <property type="entry name" value="RNaseH-like_sf"/>
</dbReference>
<evidence type="ECO:0000256" key="3">
    <source>
        <dbReference type="ARBA" id="ARBA00022695"/>
    </source>
</evidence>
<dbReference type="InterPro" id="IPR016197">
    <property type="entry name" value="Chromo-like_dom_sf"/>
</dbReference>
<comment type="caution">
    <text evidence="9">The sequence shown here is derived from an EMBL/GenBank/DDBJ whole genome shotgun (WGS) entry which is preliminary data.</text>
</comment>
<evidence type="ECO:0000313" key="10">
    <source>
        <dbReference type="Proteomes" id="UP000325315"/>
    </source>
</evidence>
<dbReference type="EC" id="2.7.7.49" evidence="1"/>
<dbReference type="Gene3D" id="3.30.70.270">
    <property type="match status" value="2"/>
</dbReference>
<dbReference type="GO" id="GO:0016787">
    <property type="term" value="F:hydrolase activity"/>
    <property type="evidence" value="ECO:0007669"/>
    <property type="project" value="UniProtKB-KW"/>
</dbReference>
<keyword evidence="3" id="KW-0548">Nucleotidyltransferase</keyword>
<dbReference type="InterPro" id="IPR043502">
    <property type="entry name" value="DNA/RNA_pol_sf"/>
</dbReference>
<organism evidence="9 10">
    <name type="scientific">Gossypium australe</name>
    <dbReference type="NCBI Taxonomy" id="47621"/>
    <lineage>
        <taxon>Eukaryota</taxon>
        <taxon>Viridiplantae</taxon>
        <taxon>Streptophyta</taxon>
        <taxon>Embryophyta</taxon>
        <taxon>Tracheophyta</taxon>
        <taxon>Spermatophyta</taxon>
        <taxon>Magnoliopsida</taxon>
        <taxon>eudicotyledons</taxon>
        <taxon>Gunneridae</taxon>
        <taxon>Pentapetalae</taxon>
        <taxon>rosids</taxon>
        <taxon>malvids</taxon>
        <taxon>Malvales</taxon>
        <taxon>Malvaceae</taxon>
        <taxon>Malvoideae</taxon>
        <taxon>Gossypium</taxon>
    </lineage>
</organism>
<keyword evidence="4" id="KW-0540">Nuclease</keyword>
<dbReference type="GO" id="GO:0004519">
    <property type="term" value="F:endonuclease activity"/>
    <property type="evidence" value="ECO:0007669"/>
    <property type="project" value="UniProtKB-KW"/>
</dbReference>
<evidence type="ECO:0000256" key="5">
    <source>
        <dbReference type="ARBA" id="ARBA00022759"/>
    </source>
</evidence>
<dbReference type="Pfam" id="PF08284">
    <property type="entry name" value="RVP_2"/>
    <property type="match status" value="1"/>
</dbReference>
<dbReference type="PANTHER" id="PTHR37984">
    <property type="entry name" value="PROTEIN CBG26694"/>
    <property type="match status" value="1"/>
</dbReference>
<dbReference type="CDD" id="cd00303">
    <property type="entry name" value="retropepsin_like"/>
    <property type="match status" value="1"/>
</dbReference>
<gene>
    <name evidence="9" type="ORF">EPI10_023485</name>
</gene>
<dbReference type="InterPro" id="IPR041373">
    <property type="entry name" value="RT_RNaseH"/>
</dbReference>
<dbReference type="Proteomes" id="UP000325315">
    <property type="component" value="Unassembled WGS sequence"/>
</dbReference>
<dbReference type="SUPFAM" id="SSF53098">
    <property type="entry name" value="Ribonuclease H-like"/>
    <property type="match status" value="1"/>
</dbReference>
<keyword evidence="6" id="KW-0378">Hydrolase</keyword>
<dbReference type="SUPFAM" id="SSF54160">
    <property type="entry name" value="Chromo domain-like"/>
    <property type="match status" value="1"/>
</dbReference>
<dbReference type="InterPro" id="IPR021109">
    <property type="entry name" value="Peptidase_aspartic_dom_sf"/>
</dbReference>
<dbReference type="InterPro" id="IPR001584">
    <property type="entry name" value="Integrase_cat-core"/>
</dbReference>
<dbReference type="PROSITE" id="PS50994">
    <property type="entry name" value="INTEGRASE"/>
    <property type="match status" value="1"/>
</dbReference>
<dbReference type="GO" id="GO:0015074">
    <property type="term" value="P:DNA integration"/>
    <property type="evidence" value="ECO:0007669"/>
    <property type="project" value="InterPro"/>
</dbReference>